<feature type="transmembrane region" description="Helical" evidence="10">
    <location>
        <begin position="394"/>
        <end position="418"/>
    </location>
</feature>
<organism evidence="11 12">
    <name type="scientific">Vanrija albida</name>
    <dbReference type="NCBI Taxonomy" id="181172"/>
    <lineage>
        <taxon>Eukaryota</taxon>
        <taxon>Fungi</taxon>
        <taxon>Dikarya</taxon>
        <taxon>Basidiomycota</taxon>
        <taxon>Agaricomycotina</taxon>
        <taxon>Tremellomycetes</taxon>
        <taxon>Trichosporonales</taxon>
        <taxon>Trichosporonaceae</taxon>
        <taxon>Vanrija</taxon>
    </lineage>
</organism>
<dbReference type="PANTHER" id="PTHR22601">
    <property type="entry name" value="ISP4 LIKE PROTEIN"/>
    <property type="match status" value="1"/>
</dbReference>
<evidence type="ECO:0000313" key="11">
    <source>
        <dbReference type="EMBL" id="KAL1408597.1"/>
    </source>
</evidence>
<evidence type="ECO:0000256" key="6">
    <source>
        <dbReference type="ARBA" id="ARBA00022927"/>
    </source>
</evidence>
<protein>
    <recommendedName>
        <fullName evidence="13">OPT family small oligopeptide transporter</fullName>
    </recommendedName>
</protein>
<feature type="transmembrane region" description="Helical" evidence="10">
    <location>
        <begin position="475"/>
        <end position="493"/>
    </location>
</feature>
<feature type="transmembrane region" description="Helical" evidence="10">
    <location>
        <begin position="572"/>
        <end position="605"/>
    </location>
</feature>
<dbReference type="Pfam" id="PF03169">
    <property type="entry name" value="OPT"/>
    <property type="match status" value="1"/>
</dbReference>
<reference evidence="11 12" key="1">
    <citation type="submission" date="2023-08" db="EMBL/GenBank/DDBJ databases">
        <title>Annotated Genome Sequence of Vanrija albida AlHP1.</title>
        <authorList>
            <person name="Herzog R."/>
        </authorList>
    </citation>
    <scope>NUCLEOTIDE SEQUENCE [LARGE SCALE GENOMIC DNA]</scope>
    <source>
        <strain evidence="11 12">AlHP1</strain>
    </source>
</reference>
<comment type="caution">
    <text evidence="11">The sequence shown here is derived from an EMBL/GenBank/DDBJ whole genome shotgun (WGS) entry which is preliminary data.</text>
</comment>
<keyword evidence="7 10" id="KW-1133">Transmembrane helix</keyword>
<feature type="region of interest" description="Disordered" evidence="9">
    <location>
        <begin position="1"/>
        <end position="22"/>
    </location>
</feature>
<comment type="subcellular location">
    <subcellularLocation>
        <location evidence="1">Membrane</location>
        <topology evidence="1">Multi-pass membrane protein</topology>
    </subcellularLocation>
</comment>
<dbReference type="NCBIfam" id="TIGR00727">
    <property type="entry name" value="ISP4_OPT"/>
    <property type="match status" value="1"/>
</dbReference>
<feature type="transmembrane region" description="Helical" evidence="10">
    <location>
        <begin position="655"/>
        <end position="676"/>
    </location>
</feature>
<evidence type="ECO:0000313" key="12">
    <source>
        <dbReference type="Proteomes" id="UP001565368"/>
    </source>
</evidence>
<feature type="transmembrane region" description="Helical" evidence="10">
    <location>
        <begin position="800"/>
        <end position="824"/>
    </location>
</feature>
<evidence type="ECO:0000256" key="2">
    <source>
        <dbReference type="ARBA" id="ARBA00008807"/>
    </source>
</evidence>
<keyword evidence="6" id="KW-0653">Protein transport</keyword>
<proteinExistence type="inferred from homology"/>
<dbReference type="RefSeq" id="XP_069208541.1">
    <property type="nucleotide sequence ID" value="XM_069353899.1"/>
</dbReference>
<accession>A0ABR3Q1W3</accession>
<dbReference type="Proteomes" id="UP001565368">
    <property type="component" value="Unassembled WGS sequence"/>
</dbReference>
<comment type="similarity">
    <text evidence="2">Belongs to the oligopeptide OPT transporter family.</text>
</comment>
<dbReference type="GeneID" id="95986453"/>
<evidence type="ECO:0000256" key="4">
    <source>
        <dbReference type="ARBA" id="ARBA00022692"/>
    </source>
</evidence>
<sequence length="864" mass="97196">MAAPHDDEKDSGGLKEKNDSLGDVHVLNAQEVGDEAIDDLTAHGDVTKNELLDLEDHLESMPLERTIRIIRQLYKLNKHIQTFDTETLFKMEDFLKDDVQQNPDKYRELVHEMRLEALLAVENSPYSIVRAVVDPTDDQTMPALTLRVWVIGIVFGMIGAFINQLFSIRLPTIGVGVSTAQLLAYPVGKFFAKVLPDWGFTLFGKRHSLNPGPFNPKEHMLITIMANSSFGDSYAAEIIITQAMPFWYNQAFARGFGYQLVNTLAVNIAGYGMAGMIRRFVVYPSFAIHPGLLATLALNKAFHADDSNSVPGPFGRLYNWSRMKLFYVAFGAMFVYSWFPNFIWQNLSVFNWMSWIAPHNKTYNMFVNIQFNSGFGLNPWPTFDWNRLGYAPDFPLFTAVNDFIGLWIAFVMVAAFYFTNAFNTSYFTITSNRTFDNRGKKYNVTRILDDNRLFDEAKYQTYSEPYMSAGTLNQYFWFFAAYSAMFTYAAVYHHNEIAYSFRVAYREFKNNLPSAKNAQEEEDADDLAEDSHARHMRNYKEVPEWWYFILLLAGLALGMAGVGAFPTGVTMAVVIFGIILTAIFIIPIGILSSVASVGVGLNVLAEFLGGAFYPGNALAMNYFKMYGVMTCSQALGFAGDLKLAHYTHIGQRLTFTAQIVATVLASFVQAGIYNFMMSFKDVCTDDAAFKMTCPGQNTFFTAAVFWGTLGPKRVFGLNGRYRTILIGFAVGPLVVLLGWALKKLLPRSKAIRNFHPVAVVTGAIAFSQTNMSITIPSFYLILISWGYLKNRYLAFWSRYNYILIVAFNTAIAIASVIQFFGLSIPEVSIDWWGNDLDKACALGGCPRFEIPAKGYFGPEKGHFN</sequence>
<dbReference type="InterPro" id="IPR004813">
    <property type="entry name" value="OPT"/>
</dbReference>
<feature type="transmembrane region" description="Helical" evidence="10">
    <location>
        <begin position="721"/>
        <end position="741"/>
    </location>
</feature>
<evidence type="ECO:0008006" key="13">
    <source>
        <dbReference type="Google" id="ProtNLM"/>
    </source>
</evidence>
<dbReference type="EMBL" id="JBBXJM010000004">
    <property type="protein sequence ID" value="KAL1408597.1"/>
    <property type="molecule type" value="Genomic_DNA"/>
</dbReference>
<evidence type="ECO:0000256" key="5">
    <source>
        <dbReference type="ARBA" id="ARBA00022856"/>
    </source>
</evidence>
<evidence type="ECO:0000256" key="3">
    <source>
        <dbReference type="ARBA" id="ARBA00022448"/>
    </source>
</evidence>
<evidence type="ECO:0000256" key="7">
    <source>
        <dbReference type="ARBA" id="ARBA00022989"/>
    </source>
</evidence>
<dbReference type="NCBIfam" id="TIGR00728">
    <property type="entry name" value="OPT_sfam"/>
    <property type="match status" value="1"/>
</dbReference>
<keyword evidence="4 10" id="KW-0812">Transmembrane</keyword>
<keyword evidence="3" id="KW-0813">Transport</keyword>
<gene>
    <name evidence="11" type="ORF">Q8F55_005410</name>
</gene>
<keyword evidence="8 10" id="KW-0472">Membrane</keyword>
<keyword evidence="5" id="KW-0571">Peptide transport</keyword>
<feature type="transmembrane region" description="Helical" evidence="10">
    <location>
        <begin position="146"/>
        <end position="166"/>
    </location>
</feature>
<feature type="transmembrane region" description="Helical" evidence="10">
    <location>
        <begin position="761"/>
        <end position="788"/>
    </location>
</feature>
<feature type="transmembrane region" description="Helical" evidence="10">
    <location>
        <begin position="325"/>
        <end position="344"/>
    </location>
</feature>
<evidence type="ECO:0000256" key="8">
    <source>
        <dbReference type="ARBA" id="ARBA00023136"/>
    </source>
</evidence>
<keyword evidence="12" id="KW-1185">Reference proteome</keyword>
<evidence type="ECO:0000256" key="1">
    <source>
        <dbReference type="ARBA" id="ARBA00004141"/>
    </source>
</evidence>
<feature type="transmembrane region" description="Helical" evidence="10">
    <location>
        <begin position="688"/>
        <end position="709"/>
    </location>
</feature>
<evidence type="ECO:0000256" key="10">
    <source>
        <dbReference type="SAM" id="Phobius"/>
    </source>
</evidence>
<name>A0ABR3Q1W3_9TREE</name>
<dbReference type="InterPro" id="IPR004648">
    <property type="entry name" value="Oligpept_transpt"/>
</dbReference>
<evidence type="ECO:0000256" key="9">
    <source>
        <dbReference type="SAM" id="MobiDB-lite"/>
    </source>
</evidence>
<feature type="transmembrane region" description="Helical" evidence="10">
    <location>
        <begin position="545"/>
        <end position="565"/>
    </location>
</feature>